<name>A0AAD3E4U0_9CHLO</name>
<dbReference type="GO" id="GO:0031146">
    <property type="term" value="P:SCF-dependent proteasomal ubiquitin-dependent protein catabolic process"/>
    <property type="evidence" value="ECO:0007669"/>
    <property type="project" value="TreeGrafter"/>
</dbReference>
<dbReference type="SUPFAM" id="SSF52047">
    <property type="entry name" value="RNI-like"/>
    <property type="match status" value="1"/>
</dbReference>
<sequence length="766" mass="80421">MSSSMTVGYEIYSGVSAADNGETMQESGPVPTSLALPPEILRYHLAPRLYRSSLRAFRLASRASRVDVAAFAITSIRRPAGTHNLPPDLGFRFPRLVRLDLSGDTQLDGGLSLFQALQSVSGLTWLNLSGCCGLRASFVARQLPAACPKLQHLALSCSCSSGADPEAALLTALASAPLAASLTSLELHCTPAFQPELTHITSATSAFAVPAAAAAGGGGDEGGGGGGSSCCNWVPVWRLRSLHLYGSRTLDDAALAGLPRAVPDLAELVLIEQHSRRGRHIRGGGLTALTALTGLTGLTLGCTEPDTRRLAAAVATLTGLRDLDLSRCDPQILDALAPLSSLLCCRSIGGFGGESLLRLSLPTAYTEQQLSRGLPTALGGGEASGLRSLRLHASSALPDDLVRVMSGLSGLREMNLAHCGPPPGGGLLAAVAAALTGLTSCQLTQEYGSGEEGGGDGGGGGGVDEGLREADRADVSSDRGVVRGCGGGDGGGVGGTRIVAWVDAVPLWRNLRQLLLTDVDALYDKHLYDMGRTLTELSYFSLSRNTRVTGEGFSSWPNGCCQLTTVTLYDCCRIADAAVIHLATLPRLQHFSLEHLPGIGADGVRHLAAHCTALRSLTLERLSAVPGEVLANLFWRLPLLECLSLRMCDVTNQTLEAALGAHPRNPPQQQHQHQQQQHQQQQQPQSQQQRQQGEQEHQQGEQQTPATRPQTPAAPPLCWLELTGCQLLSTAGLRALRGAAPGLTYLNLSYCVSVGEGVVELLLLGG</sequence>
<dbReference type="GO" id="GO:0005930">
    <property type="term" value="C:axoneme"/>
    <property type="evidence" value="ECO:0007669"/>
    <property type="project" value="UniProtKB-SubCell"/>
</dbReference>
<comment type="caution">
    <text evidence="3">The sequence shown here is derived from an EMBL/GenBank/DDBJ whole genome shotgun (WGS) entry which is preliminary data.</text>
</comment>
<feature type="non-terminal residue" evidence="3">
    <location>
        <position position="1"/>
    </location>
</feature>
<feature type="compositionally biased region" description="Basic and acidic residues" evidence="2">
    <location>
        <begin position="465"/>
        <end position="477"/>
    </location>
</feature>
<evidence type="ECO:0000256" key="1">
    <source>
        <dbReference type="ARBA" id="ARBA00004430"/>
    </source>
</evidence>
<feature type="compositionally biased region" description="Gly residues" evidence="2">
    <location>
        <begin position="450"/>
        <end position="464"/>
    </location>
</feature>
<dbReference type="PANTHER" id="PTHR13318">
    <property type="entry name" value="PARTNER OF PAIRED, ISOFORM B-RELATED"/>
    <property type="match status" value="1"/>
</dbReference>
<feature type="region of interest" description="Disordered" evidence="2">
    <location>
        <begin position="446"/>
        <end position="477"/>
    </location>
</feature>
<proteinExistence type="predicted"/>
<comment type="subcellular location">
    <subcellularLocation>
        <location evidence="1">Cytoplasm</location>
        <location evidence="1">Cytoskeleton</location>
        <location evidence="1">Cilium axoneme</location>
    </subcellularLocation>
</comment>
<dbReference type="PANTHER" id="PTHR13318:SF190">
    <property type="entry name" value="PARTNER OF PAIRED, ISOFORM B"/>
    <property type="match status" value="1"/>
</dbReference>
<feature type="compositionally biased region" description="Low complexity" evidence="2">
    <location>
        <begin position="667"/>
        <end position="692"/>
    </location>
</feature>
<dbReference type="GO" id="GO:0019005">
    <property type="term" value="C:SCF ubiquitin ligase complex"/>
    <property type="evidence" value="ECO:0007669"/>
    <property type="project" value="TreeGrafter"/>
</dbReference>
<protein>
    <submittedName>
        <fullName evidence="3">Uncharacterized protein</fullName>
    </submittedName>
</protein>
<evidence type="ECO:0000313" key="3">
    <source>
        <dbReference type="EMBL" id="GFR52493.1"/>
    </source>
</evidence>
<dbReference type="AlphaFoldDB" id="A0AAD3E4U0"/>
<dbReference type="SMART" id="SM00367">
    <property type="entry name" value="LRR_CC"/>
    <property type="match status" value="5"/>
</dbReference>
<dbReference type="InterPro" id="IPR006553">
    <property type="entry name" value="Leu-rich_rpt_Cys-con_subtyp"/>
</dbReference>
<evidence type="ECO:0000313" key="4">
    <source>
        <dbReference type="Proteomes" id="UP001054857"/>
    </source>
</evidence>
<keyword evidence="4" id="KW-1185">Reference proteome</keyword>
<evidence type="ECO:0000256" key="2">
    <source>
        <dbReference type="SAM" id="MobiDB-lite"/>
    </source>
</evidence>
<feature type="compositionally biased region" description="Low complexity" evidence="2">
    <location>
        <begin position="700"/>
        <end position="711"/>
    </location>
</feature>
<organism evidence="3 4">
    <name type="scientific">Astrephomene gubernaculifera</name>
    <dbReference type="NCBI Taxonomy" id="47775"/>
    <lineage>
        <taxon>Eukaryota</taxon>
        <taxon>Viridiplantae</taxon>
        <taxon>Chlorophyta</taxon>
        <taxon>core chlorophytes</taxon>
        <taxon>Chlorophyceae</taxon>
        <taxon>CS clade</taxon>
        <taxon>Chlamydomonadales</taxon>
        <taxon>Astrephomenaceae</taxon>
        <taxon>Astrephomene</taxon>
    </lineage>
</organism>
<reference evidence="3 4" key="1">
    <citation type="journal article" date="2021" name="Sci. Rep.">
        <title>Genome sequencing of the multicellular alga Astrephomene provides insights into convergent evolution of germ-soma differentiation.</title>
        <authorList>
            <person name="Yamashita S."/>
            <person name="Yamamoto K."/>
            <person name="Matsuzaki R."/>
            <person name="Suzuki S."/>
            <person name="Yamaguchi H."/>
            <person name="Hirooka S."/>
            <person name="Minakuchi Y."/>
            <person name="Miyagishima S."/>
            <person name="Kawachi M."/>
            <person name="Toyoda A."/>
            <person name="Nozaki H."/>
        </authorList>
    </citation>
    <scope>NUCLEOTIDE SEQUENCE [LARGE SCALE GENOMIC DNA]</scope>
    <source>
        <strain evidence="3 4">NIES-4017</strain>
    </source>
</reference>
<gene>
    <name evidence="3" type="ORF">Agub_g15063</name>
</gene>
<dbReference type="EMBL" id="BMAR01000065">
    <property type="protein sequence ID" value="GFR52493.1"/>
    <property type="molecule type" value="Genomic_DNA"/>
</dbReference>
<accession>A0AAD3E4U0</accession>
<feature type="region of interest" description="Disordered" evidence="2">
    <location>
        <begin position="660"/>
        <end position="713"/>
    </location>
</feature>
<dbReference type="InterPro" id="IPR032675">
    <property type="entry name" value="LRR_dom_sf"/>
</dbReference>
<dbReference type="Proteomes" id="UP001054857">
    <property type="component" value="Unassembled WGS sequence"/>
</dbReference>
<dbReference type="Gene3D" id="3.80.10.10">
    <property type="entry name" value="Ribonuclease Inhibitor"/>
    <property type="match status" value="2"/>
</dbReference>